<comment type="caution">
    <text evidence="1">The sequence shown here is derived from an EMBL/GenBank/DDBJ whole genome shotgun (WGS) entry which is preliminary data.</text>
</comment>
<name>A0ABX1UDW3_9VIBR</name>
<accession>A0ABX1UDW3</accession>
<evidence type="ECO:0000313" key="1">
    <source>
        <dbReference type="EMBL" id="NMR71341.1"/>
    </source>
</evidence>
<sequence>MSSVSLPTSTFNHSVILNSIQDLRAHRVSLFNRQLSPEVPKILDSYYIASSMTGCGELYPYMGKGGQECLLKHFISASISIASNINIQPFRHPELDSGS</sequence>
<dbReference type="RefSeq" id="WP_133126488.1">
    <property type="nucleotide sequence ID" value="NZ_JABBXC010000036.1"/>
</dbReference>
<protein>
    <submittedName>
        <fullName evidence="1">Uncharacterized protein</fullName>
    </submittedName>
</protein>
<dbReference type="EMBL" id="JABCJR010000034">
    <property type="protein sequence ID" value="NMR71341.1"/>
    <property type="molecule type" value="Genomic_DNA"/>
</dbReference>
<proteinExistence type="predicted"/>
<dbReference type="Proteomes" id="UP000590068">
    <property type="component" value="Unassembled WGS sequence"/>
</dbReference>
<keyword evidence="2" id="KW-1185">Reference proteome</keyword>
<evidence type="ECO:0000313" key="2">
    <source>
        <dbReference type="Proteomes" id="UP000590068"/>
    </source>
</evidence>
<reference evidence="1 2" key="1">
    <citation type="submission" date="2020-04" db="EMBL/GenBank/DDBJ databases">
        <title>WGS-Seq of Vibrio isolated by the O'Toole Lab.</title>
        <authorList>
            <person name="Mckone K.P."/>
            <person name="Whitaker R."/>
            <person name="Sevigney J.L."/>
            <person name="Herring J.B."/>
            <person name="O'Toole G."/>
        </authorList>
    </citation>
    <scope>NUCLEOTIDE SEQUENCE [LARGE SCALE GENOMIC DNA]</scope>
    <source>
        <strain evidence="1 2">BS_02</strain>
    </source>
</reference>
<organism evidence="1 2">
    <name type="scientific">Vibrio breoganii</name>
    <dbReference type="NCBI Taxonomy" id="553239"/>
    <lineage>
        <taxon>Bacteria</taxon>
        <taxon>Pseudomonadati</taxon>
        <taxon>Pseudomonadota</taxon>
        <taxon>Gammaproteobacteria</taxon>
        <taxon>Vibrionales</taxon>
        <taxon>Vibrionaceae</taxon>
        <taxon>Vibrio</taxon>
    </lineage>
</organism>
<gene>
    <name evidence="1" type="ORF">HJ568_15410</name>
</gene>